<dbReference type="EMBL" id="BAAAPE010000015">
    <property type="protein sequence ID" value="GAA2094499.1"/>
    <property type="molecule type" value="Genomic_DNA"/>
</dbReference>
<dbReference type="RefSeq" id="WP_344532951.1">
    <property type="nucleotide sequence ID" value="NZ_BAAAPE010000015.1"/>
</dbReference>
<dbReference type="InterPro" id="IPR052016">
    <property type="entry name" value="Bact_Sigma-Reg"/>
</dbReference>
<keyword evidence="5" id="KW-1185">Reference proteome</keyword>
<dbReference type="Proteomes" id="UP001500016">
    <property type="component" value="Unassembled WGS sequence"/>
</dbReference>
<accession>A0ABN2WMM3</accession>
<dbReference type="PANTHER" id="PTHR43156">
    <property type="entry name" value="STAGE II SPORULATION PROTEIN E-RELATED"/>
    <property type="match status" value="1"/>
</dbReference>
<dbReference type="Gene3D" id="3.60.40.10">
    <property type="entry name" value="PPM-type phosphatase domain"/>
    <property type="match status" value="1"/>
</dbReference>
<evidence type="ECO:0000256" key="1">
    <source>
        <dbReference type="ARBA" id="ARBA00022801"/>
    </source>
</evidence>
<sequence length="366" mass="38691">MDRLGARWPAYGRWVPWLLIAAGIAVDVFTPPVFTGSPLLALAGLLAAVNSTLRHTLAVVVAAVLAMLLLGLIGSQARAGHDVVDIINVTFAGLISIDVNRLIARRDRRLNTARTVAEAAQVAVLPTPPKTLRGLDIAASYRGAEAEARVGGDLYAVEEAPWGVQFLVGDVRGKGLGAVGTAAVALGAFREVAVRTPDLGVLADEMERSLLREARHREGTPVSEGFTTAVLGTFTPDLCEVRLLSRGHPDPYLFVDGAVRVLASEEPGVPLGLGELTAGEPVAEAFPVPPGAILLLVTDGVTEARGPGGTFYDPVRRLDGRRFRCPEELLTAVAEDVREWTGGQRDDDMALLALMRPAAPHPPGPE</sequence>
<proteinExistence type="predicted"/>
<feature type="transmembrane region" description="Helical" evidence="2">
    <location>
        <begin position="20"/>
        <end position="49"/>
    </location>
</feature>
<organism evidence="4 5">
    <name type="scientific">Streptomyces albiaxialis</name>
    <dbReference type="NCBI Taxonomy" id="329523"/>
    <lineage>
        <taxon>Bacteria</taxon>
        <taxon>Bacillati</taxon>
        <taxon>Actinomycetota</taxon>
        <taxon>Actinomycetes</taxon>
        <taxon>Kitasatosporales</taxon>
        <taxon>Streptomycetaceae</taxon>
        <taxon>Streptomyces</taxon>
    </lineage>
</organism>
<keyword evidence="2" id="KW-0812">Transmembrane</keyword>
<feature type="domain" description="PPM-type phosphatase" evidence="3">
    <location>
        <begin position="132"/>
        <end position="356"/>
    </location>
</feature>
<dbReference type="SMART" id="SM00331">
    <property type="entry name" value="PP2C_SIG"/>
    <property type="match status" value="1"/>
</dbReference>
<keyword evidence="2" id="KW-1133">Transmembrane helix</keyword>
<evidence type="ECO:0000259" key="3">
    <source>
        <dbReference type="SMART" id="SM00331"/>
    </source>
</evidence>
<keyword evidence="1" id="KW-0378">Hydrolase</keyword>
<evidence type="ECO:0000313" key="4">
    <source>
        <dbReference type="EMBL" id="GAA2094499.1"/>
    </source>
</evidence>
<dbReference type="Pfam" id="PF07228">
    <property type="entry name" value="SpoIIE"/>
    <property type="match status" value="1"/>
</dbReference>
<evidence type="ECO:0000256" key="2">
    <source>
        <dbReference type="SAM" id="Phobius"/>
    </source>
</evidence>
<protein>
    <submittedName>
        <fullName evidence="4">PP2C family protein-serine/threonine phosphatase</fullName>
    </submittedName>
</protein>
<comment type="caution">
    <text evidence="4">The sequence shown here is derived from an EMBL/GenBank/DDBJ whole genome shotgun (WGS) entry which is preliminary data.</text>
</comment>
<name>A0ABN2WMM3_9ACTN</name>
<evidence type="ECO:0000313" key="5">
    <source>
        <dbReference type="Proteomes" id="UP001500016"/>
    </source>
</evidence>
<feature type="transmembrane region" description="Helical" evidence="2">
    <location>
        <begin position="56"/>
        <end position="74"/>
    </location>
</feature>
<dbReference type="InterPro" id="IPR001932">
    <property type="entry name" value="PPM-type_phosphatase-like_dom"/>
</dbReference>
<dbReference type="PANTHER" id="PTHR43156:SF2">
    <property type="entry name" value="STAGE II SPORULATION PROTEIN E"/>
    <property type="match status" value="1"/>
</dbReference>
<reference evidence="4 5" key="1">
    <citation type="journal article" date="2019" name="Int. J. Syst. Evol. Microbiol.">
        <title>The Global Catalogue of Microorganisms (GCM) 10K type strain sequencing project: providing services to taxonomists for standard genome sequencing and annotation.</title>
        <authorList>
            <consortium name="The Broad Institute Genomics Platform"/>
            <consortium name="The Broad Institute Genome Sequencing Center for Infectious Disease"/>
            <person name="Wu L."/>
            <person name="Ma J."/>
        </authorList>
    </citation>
    <scope>NUCLEOTIDE SEQUENCE [LARGE SCALE GENOMIC DNA]</scope>
    <source>
        <strain evidence="4 5">JCM 15478</strain>
    </source>
</reference>
<keyword evidence="2" id="KW-0472">Membrane</keyword>
<gene>
    <name evidence="4" type="ORF">GCM10009801_62560</name>
</gene>
<dbReference type="InterPro" id="IPR036457">
    <property type="entry name" value="PPM-type-like_dom_sf"/>
</dbReference>